<organism evidence="2 3">
    <name type="scientific">Phaeoacremonium minimum (strain UCR-PA7)</name>
    <name type="common">Esca disease fungus</name>
    <name type="synonym">Togninia minima</name>
    <dbReference type="NCBI Taxonomy" id="1286976"/>
    <lineage>
        <taxon>Eukaryota</taxon>
        <taxon>Fungi</taxon>
        <taxon>Dikarya</taxon>
        <taxon>Ascomycota</taxon>
        <taxon>Pezizomycotina</taxon>
        <taxon>Sordariomycetes</taxon>
        <taxon>Sordariomycetidae</taxon>
        <taxon>Togniniales</taxon>
        <taxon>Togniniaceae</taxon>
        <taxon>Phaeoacremonium</taxon>
    </lineage>
</organism>
<proteinExistence type="predicted"/>
<name>R8BUL6_PHAM7</name>
<feature type="compositionally biased region" description="Low complexity" evidence="1">
    <location>
        <begin position="167"/>
        <end position="185"/>
    </location>
</feature>
<keyword evidence="3" id="KW-1185">Reference proteome</keyword>
<dbReference type="HOGENOM" id="CLU_1016305_0_0_1"/>
<evidence type="ECO:0000313" key="3">
    <source>
        <dbReference type="Proteomes" id="UP000014074"/>
    </source>
</evidence>
<dbReference type="AlphaFoldDB" id="R8BUL6"/>
<evidence type="ECO:0000256" key="1">
    <source>
        <dbReference type="SAM" id="MobiDB-lite"/>
    </source>
</evidence>
<evidence type="ECO:0000313" key="2">
    <source>
        <dbReference type="EMBL" id="EOO03057.1"/>
    </source>
</evidence>
<protein>
    <submittedName>
        <fullName evidence="2">Uncharacterized protein</fullName>
    </submittedName>
</protein>
<dbReference type="RefSeq" id="XP_007912215.1">
    <property type="nucleotide sequence ID" value="XM_007914024.1"/>
</dbReference>
<reference evidence="3" key="1">
    <citation type="journal article" date="2013" name="Genome Announc.">
        <title>Draft genome sequence of the ascomycete Phaeoacremonium aleophilum strain UCR-PA7, a causal agent of the esca disease complex in grapevines.</title>
        <authorList>
            <person name="Blanco-Ulate B."/>
            <person name="Rolshausen P."/>
            <person name="Cantu D."/>
        </authorList>
    </citation>
    <scope>NUCLEOTIDE SEQUENCE [LARGE SCALE GENOMIC DNA]</scope>
    <source>
        <strain evidence="3">UCR-PA7</strain>
    </source>
</reference>
<accession>R8BUL6</accession>
<dbReference type="GeneID" id="19321592"/>
<feature type="region of interest" description="Disordered" evidence="1">
    <location>
        <begin position="1"/>
        <end position="23"/>
    </location>
</feature>
<feature type="region of interest" description="Disordered" evidence="1">
    <location>
        <begin position="162"/>
        <end position="229"/>
    </location>
</feature>
<gene>
    <name evidence="2" type="ORF">UCRPA7_1444</name>
</gene>
<sequence>MGSNQSIPGGLGGPGDRKDNAADRATVEIDHDHPHPSSPSSFRLSLAGRQVIGDDGARLFFPCPASTALTVHHHKDFATIEVPIQYIVKNAALFDLQGAQTLLTRFVDAMKDVVQRLKPKEVRLANPADFQLDRYETEYAKEIASLYYDTVLTFVRRYNRDNHHQDPPATEATVTTETTQEKQPTSMGEPLGDVTNIPVDLGPDKLLESTDVSAQQPSRKRKNFSPEKPVDLAANFTRIEKYDAPTSRSSAGVQLIHSISAIKSVLCLIENDNI</sequence>
<dbReference type="EMBL" id="KB932877">
    <property type="protein sequence ID" value="EOO03057.1"/>
    <property type="molecule type" value="Genomic_DNA"/>
</dbReference>
<dbReference type="Proteomes" id="UP000014074">
    <property type="component" value="Unassembled WGS sequence"/>
</dbReference>
<dbReference type="KEGG" id="tmn:UCRPA7_1444"/>